<dbReference type="RefSeq" id="WP_213531176.1">
    <property type="nucleotide sequence ID" value="NZ_BOVJ01000195.1"/>
</dbReference>
<name>A0ABQ4NEE3_9BACL</name>
<organism evidence="1 2">
    <name type="scientific">Paenibacillus cisolokensis</name>
    <dbReference type="NCBI Taxonomy" id="1658519"/>
    <lineage>
        <taxon>Bacteria</taxon>
        <taxon>Bacillati</taxon>
        <taxon>Bacillota</taxon>
        <taxon>Bacilli</taxon>
        <taxon>Bacillales</taxon>
        <taxon>Paenibacillaceae</taxon>
        <taxon>Paenibacillus</taxon>
    </lineage>
</organism>
<comment type="caution">
    <text evidence="1">The sequence shown here is derived from an EMBL/GenBank/DDBJ whole genome shotgun (WGS) entry which is preliminary data.</text>
</comment>
<dbReference type="Proteomes" id="UP000680304">
    <property type="component" value="Unassembled WGS sequence"/>
</dbReference>
<dbReference type="Pfam" id="PF14398">
    <property type="entry name" value="ATPgrasp_YheCD"/>
    <property type="match status" value="1"/>
</dbReference>
<accession>A0ABQ4NEE3</accession>
<sequence length="142" mass="16262">MQQGINLATYHGRPFDIRIVLQKPLKRWRVSLMSAKVAPSERSVVTNIAKGAKDINIIKVLKGIDQSVDSYKVLRDLIDTSHQIAQLLGSQFPLKIVGLDMAIDKRGKIWFIEANTNPDNSGLDSLDRELYRKYRESKRWIK</sequence>
<proteinExistence type="predicted"/>
<gene>
    <name evidence="1" type="ORF">PACILC2_51700</name>
</gene>
<evidence type="ECO:0000313" key="1">
    <source>
        <dbReference type="EMBL" id="GIQ66602.1"/>
    </source>
</evidence>
<dbReference type="EMBL" id="BOVJ01000195">
    <property type="protein sequence ID" value="GIQ66602.1"/>
    <property type="molecule type" value="Genomic_DNA"/>
</dbReference>
<evidence type="ECO:0000313" key="2">
    <source>
        <dbReference type="Proteomes" id="UP000680304"/>
    </source>
</evidence>
<keyword evidence="2" id="KW-1185">Reference proteome</keyword>
<dbReference type="SUPFAM" id="SSF56059">
    <property type="entry name" value="Glutathione synthetase ATP-binding domain-like"/>
    <property type="match status" value="1"/>
</dbReference>
<reference evidence="1 2" key="1">
    <citation type="submission" date="2021-04" db="EMBL/GenBank/DDBJ databases">
        <title>Draft genome sequence of Paenibacillus cisolokensis, LC2-13A.</title>
        <authorList>
            <person name="Uke A."/>
            <person name="Chhe C."/>
            <person name="Baramee S."/>
            <person name="Kosugi A."/>
        </authorList>
    </citation>
    <scope>NUCLEOTIDE SEQUENCE [LARGE SCALE GENOMIC DNA]</scope>
    <source>
        <strain evidence="1 2">LC2-13A</strain>
    </source>
</reference>
<dbReference type="Gene3D" id="3.30.470.20">
    <property type="entry name" value="ATP-grasp fold, B domain"/>
    <property type="match status" value="1"/>
</dbReference>
<dbReference type="InterPro" id="IPR026838">
    <property type="entry name" value="YheC/D"/>
</dbReference>
<protein>
    <recommendedName>
        <fullName evidence="3">ATP-grasp domain-containing protein</fullName>
    </recommendedName>
</protein>
<evidence type="ECO:0008006" key="3">
    <source>
        <dbReference type="Google" id="ProtNLM"/>
    </source>
</evidence>